<feature type="compositionally biased region" description="Low complexity" evidence="5">
    <location>
        <begin position="225"/>
        <end position="246"/>
    </location>
</feature>
<proteinExistence type="predicted"/>
<feature type="compositionally biased region" description="Polar residues" evidence="5">
    <location>
        <begin position="579"/>
        <end position="588"/>
    </location>
</feature>
<dbReference type="GO" id="GO:0005221">
    <property type="term" value="F:intracellularly cyclic nucleotide-activated monoatomic cation channel activity"/>
    <property type="evidence" value="ECO:0007669"/>
    <property type="project" value="InterPro"/>
</dbReference>
<feature type="region of interest" description="Disordered" evidence="5">
    <location>
        <begin position="652"/>
        <end position="774"/>
    </location>
</feature>
<evidence type="ECO:0000256" key="5">
    <source>
        <dbReference type="SAM" id="MobiDB-lite"/>
    </source>
</evidence>
<keyword evidence="4 6" id="KW-0472">Membrane</keyword>
<feature type="compositionally biased region" description="Basic residues" evidence="5">
    <location>
        <begin position="661"/>
        <end position="675"/>
    </location>
</feature>
<feature type="region of interest" description="Disordered" evidence="5">
    <location>
        <begin position="554"/>
        <end position="595"/>
    </location>
</feature>
<feature type="compositionally biased region" description="Gly residues" evidence="5">
    <location>
        <begin position="705"/>
        <end position="718"/>
    </location>
</feature>
<comment type="subcellular location">
    <subcellularLocation>
        <location evidence="1">Membrane</location>
        <topology evidence="1">Multi-pass membrane protein</topology>
    </subcellularLocation>
</comment>
<dbReference type="PANTHER" id="PTHR45638">
    <property type="entry name" value="CYCLIC NUCLEOTIDE-GATED CATION CHANNEL SUBUNIT A"/>
    <property type="match status" value="1"/>
</dbReference>
<sequence>MSGGRDGRDLPWGSPVKVAVAPDTLKSSRHSSLKDLVSSSGSQDDGFCSNSENIGRGFLNSKNGGVPMVRRSSDENRAEAPVAPNTGVTGSARQHNRVPEPDVEDRGPGQSSTSLPLPGDSPCIGQLSASHTDGGKVPDMRNTDNLSTSATFTNPVTAIVSSPSGSQPPSHCLPPPPPRLPPGASTVGSNPPPSRACPARDNALAYPSQPEHQKGGDSPSQNFVLSKPTSLLPSSNSSSFASPTKSLSSKSYLPLTVSQGLRSSFESLPLEIEKQQRQEEHRDCLDDQANEIPVVKTVSTQPRLGPQLSFAGNSYNSNSNNNENEESNKRRGCSTSEFASRVFDSSGSSTESLKCDKNGDTKCSKNLNNTQVLYPSLNSAHNSLTGRNSNACETLSDLNKRYPFRNSCSESGAADSNGNSNVIAKKGELLSSSDNSDRGLGSHGLEVLTPVHSISCSPGEVRRLGREPTFEDRDHIPLDFVYKESEQDKPRSFGNDNTCKDGSKVVNRVCDSPSVVKSSKSVNSGLDREEGGGKNKNVFRFLLDGQSLDLSCEDEDSFGGTGRRGKRAGIGEDGATVRRSYSSPNSLLSERPDGEKCSLNDKKAFSVFLGSEADSTFAEENAQVSTAADDSVVFPASKRFSAGQSSIVTVVTSDSEDKVAKKDKKKKKRLWKKKSKNESTAPDKDASSILSLTLPGRESKRSSKGSGGSGGGGGGGGRRFFRRKENKDSENAGAQADEDGDGDVGSRPPSVASSAKGPRRLARRGIGMFPSSNWRRLRNTLKAANEMQAPKKPKHTLTREDSFLRKFSTRNHHQNVHNSANSTDDDSRWGGSGGGGGGSGGGSGGVATYTSEGGIRRIPGRRFVIQHDGNFMFYWLGMVTVSVLYNLWTCIARQAFREIQQSCSECWFAFDALFDTIYILDIIIQFRTGYLDQGLMVYDSRKLRDRYTHSRIVYVDFLCLLPLDFLQLFIGIHPMIRFPRFLKVYRSFRFIHMLESRTAYPNLIRVANLTHILFLGAHWFAAFYYMISEAENFEGEWAYPKPVGEFADVTRKYLRSLFWSTLTLTTIGDLPPPDNSEQ</sequence>
<keyword evidence="2 6" id="KW-0812">Transmembrane</keyword>
<evidence type="ECO:0000256" key="3">
    <source>
        <dbReference type="ARBA" id="ARBA00022989"/>
    </source>
</evidence>
<feature type="compositionally biased region" description="Basic and acidic residues" evidence="5">
    <location>
        <begin position="133"/>
        <end position="142"/>
    </location>
</feature>
<feature type="compositionally biased region" description="Low complexity" evidence="5">
    <location>
        <begin position="313"/>
        <end position="322"/>
    </location>
</feature>
<evidence type="ECO:0000256" key="4">
    <source>
        <dbReference type="ARBA" id="ARBA00023136"/>
    </source>
</evidence>
<comment type="caution">
    <text evidence="8">The sequence shown here is derived from an EMBL/GenBank/DDBJ whole genome shotgun (WGS) entry which is preliminary data.</text>
</comment>
<feature type="region of interest" description="Disordered" evidence="5">
    <location>
        <begin position="22"/>
        <end position="249"/>
    </location>
</feature>
<dbReference type="EMBL" id="BLXT01007949">
    <property type="protein sequence ID" value="GFO44342.1"/>
    <property type="molecule type" value="Genomic_DNA"/>
</dbReference>
<dbReference type="Proteomes" id="UP000735302">
    <property type="component" value="Unassembled WGS sequence"/>
</dbReference>
<feature type="domain" description="Ion transport" evidence="7">
    <location>
        <begin position="873"/>
        <end position="1075"/>
    </location>
</feature>
<feature type="compositionally biased region" description="Basic and acidic residues" evidence="5">
    <location>
        <begin position="97"/>
        <end position="107"/>
    </location>
</feature>
<organism evidence="8 9">
    <name type="scientific">Plakobranchus ocellatus</name>
    <dbReference type="NCBI Taxonomy" id="259542"/>
    <lineage>
        <taxon>Eukaryota</taxon>
        <taxon>Metazoa</taxon>
        <taxon>Spiralia</taxon>
        <taxon>Lophotrochozoa</taxon>
        <taxon>Mollusca</taxon>
        <taxon>Gastropoda</taxon>
        <taxon>Heterobranchia</taxon>
        <taxon>Euthyneura</taxon>
        <taxon>Panpulmonata</taxon>
        <taxon>Sacoglossa</taxon>
        <taxon>Placobranchoidea</taxon>
        <taxon>Plakobranchidae</taxon>
        <taxon>Plakobranchus</taxon>
    </lineage>
</organism>
<evidence type="ECO:0000313" key="9">
    <source>
        <dbReference type="Proteomes" id="UP000735302"/>
    </source>
</evidence>
<dbReference type="PANTHER" id="PTHR45638:SF7">
    <property type="entry name" value="CYCLIC NUCLEOTIDE-GATED ION CHANNEL-LIKE, ISOFORM E"/>
    <property type="match status" value="1"/>
</dbReference>
<feature type="region of interest" description="Disordered" evidence="5">
    <location>
        <begin position="298"/>
        <end position="333"/>
    </location>
</feature>
<dbReference type="InterPro" id="IPR050866">
    <property type="entry name" value="CNG_cation_channel"/>
</dbReference>
<evidence type="ECO:0000256" key="1">
    <source>
        <dbReference type="ARBA" id="ARBA00004141"/>
    </source>
</evidence>
<name>A0AAV4DJ94_9GAST</name>
<dbReference type="Pfam" id="PF00520">
    <property type="entry name" value="Ion_trans"/>
    <property type="match status" value="1"/>
</dbReference>
<evidence type="ECO:0000259" key="7">
    <source>
        <dbReference type="Pfam" id="PF00520"/>
    </source>
</evidence>
<feature type="transmembrane region" description="Helical" evidence="6">
    <location>
        <begin position="871"/>
        <end position="888"/>
    </location>
</feature>
<protein>
    <recommendedName>
        <fullName evidence="7">Ion transport domain-containing protein</fullName>
    </recommendedName>
</protein>
<evidence type="ECO:0000256" key="2">
    <source>
        <dbReference type="ARBA" id="ARBA00022692"/>
    </source>
</evidence>
<feature type="compositionally biased region" description="Pro residues" evidence="5">
    <location>
        <begin position="171"/>
        <end position="181"/>
    </location>
</feature>
<feature type="region of interest" description="Disordered" evidence="5">
    <location>
        <begin position="809"/>
        <end position="846"/>
    </location>
</feature>
<keyword evidence="3 6" id="KW-1133">Transmembrane helix</keyword>
<evidence type="ECO:0000256" key="6">
    <source>
        <dbReference type="SAM" id="Phobius"/>
    </source>
</evidence>
<feature type="compositionally biased region" description="Gly residues" evidence="5">
    <location>
        <begin position="830"/>
        <end position="845"/>
    </location>
</feature>
<feature type="compositionally biased region" description="Polar residues" evidence="5">
    <location>
        <begin position="143"/>
        <end position="167"/>
    </location>
</feature>
<accession>A0AAV4DJ94</accession>
<feature type="transmembrane region" description="Helical" evidence="6">
    <location>
        <begin position="952"/>
        <end position="976"/>
    </location>
</feature>
<dbReference type="Gene3D" id="1.10.287.70">
    <property type="match status" value="1"/>
</dbReference>
<reference evidence="8 9" key="1">
    <citation type="journal article" date="2021" name="Elife">
        <title>Chloroplast acquisition without the gene transfer in kleptoplastic sea slugs, Plakobranchus ocellatus.</title>
        <authorList>
            <person name="Maeda T."/>
            <person name="Takahashi S."/>
            <person name="Yoshida T."/>
            <person name="Shimamura S."/>
            <person name="Takaki Y."/>
            <person name="Nagai Y."/>
            <person name="Toyoda A."/>
            <person name="Suzuki Y."/>
            <person name="Arimoto A."/>
            <person name="Ishii H."/>
            <person name="Satoh N."/>
            <person name="Nishiyama T."/>
            <person name="Hasebe M."/>
            <person name="Maruyama T."/>
            <person name="Minagawa J."/>
            <person name="Obokata J."/>
            <person name="Shigenobu S."/>
        </authorList>
    </citation>
    <scope>NUCLEOTIDE SEQUENCE [LARGE SCALE GENOMIC DNA]</scope>
</reference>
<dbReference type="AlphaFoldDB" id="A0AAV4DJ94"/>
<keyword evidence="9" id="KW-1185">Reference proteome</keyword>
<evidence type="ECO:0000313" key="8">
    <source>
        <dbReference type="EMBL" id="GFO44342.1"/>
    </source>
</evidence>
<gene>
    <name evidence="8" type="ORF">PoB_007084700</name>
</gene>
<dbReference type="GO" id="GO:0044877">
    <property type="term" value="F:protein-containing complex binding"/>
    <property type="evidence" value="ECO:0007669"/>
    <property type="project" value="TreeGrafter"/>
</dbReference>
<dbReference type="GO" id="GO:0016020">
    <property type="term" value="C:membrane"/>
    <property type="evidence" value="ECO:0007669"/>
    <property type="project" value="UniProtKB-SubCell"/>
</dbReference>
<dbReference type="InterPro" id="IPR005821">
    <property type="entry name" value="Ion_trans_dom"/>
</dbReference>
<dbReference type="SUPFAM" id="SSF81324">
    <property type="entry name" value="Voltage-gated potassium channels"/>
    <property type="match status" value="1"/>
</dbReference>